<reference evidence="2 3" key="1">
    <citation type="submission" date="2015-03" db="EMBL/GenBank/DDBJ databases">
        <authorList>
            <person name="Lepp D."/>
            <person name="Hassan Y.I."/>
            <person name="Li X.-Z."/>
            <person name="Zhou T."/>
        </authorList>
    </citation>
    <scope>NUCLEOTIDE SEQUENCE [LARGE SCALE GENOMIC DNA]</scope>
    <source>
        <strain evidence="2 3">E84</strain>
    </source>
</reference>
<keyword evidence="3" id="KW-1185">Reference proteome</keyword>
<keyword evidence="1" id="KW-1133">Transmembrane helix</keyword>
<dbReference type="STRING" id="1293439.WH87_03750"/>
<name>A0A0F5QEB8_9HYPH</name>
<comment type="caution">
    <text evidence="2">The sequence shown here is derived from an EMBL/GenBank/DDBJ whole genome shotgun (WGS) entry which is preliminary data.</text>
</comment>
<feature type="transmembrane region" description="Helical" evidence="1">
    <location>
        <begin position="93"/>
        <end position="113"/>
    </location>
</feature>
<dbReference type="PATRIC" id="fig|1293439.3.peg.306"/>
<keyword evidence="1" id="KW-0472">Membrane</keyword>
<feature type="transmembrane region" description="Helical" evidence="1">
    <location>
        <begin position="67"/>
        <end position="86"/>
    </location>
</feature>
<feature type="transmembrane region" description="Helical" evidence="1">
    <location>
        <begin position="139"/>
        <end position="160"/>
    </location>
</feature>
<dbReference type="Proteomes" id="UP000033411">
    <property type="component" value="Unassembled WGS sequence"/>
</dbReference>
<evidence type="ECO:0000313" key="2">
    <source>
        <dbReference type="EMBL" id="KKC39342.1"/>
    </source>
</evidence>
<feature type="transmembrane region" description="Helical" evidence="1">
    <location>
        <begin position="27"/>
        <end position="47"/>
    </location>
</feature>
<evidence type="ECO:0000256" key="1">
    <source>
        <dbReference type="SAM" id="Phobius"/>
    </source>
</evidence>
<evidence type="ECO:0000313" key="3">
    <source>
        <dbReference type="Proteomes" id="UP000033411"/>
    </source>
</evidence>
<accession>A0A0F5QEB8</accession>
<sequence length="169" mass="17428">MTDQNPTPQVSAQQLLNIAIGTHFGRAVSGAVVGFIGLLLPFVSISTNLGVGLNQSGSLNGFEAAGWAAWLALLAFIAAAASWKVAQLAPYRLILSGVAGGLALLSIIVGLFFNPASKQLNELNSALAQLGTQGNLVNIGPHIGMLLVLIGGGVIAWVGWQARNLFVTE</sequence>
<dbReference type="EMBL" id="LANJ01000011">
    <property type="protein sequence ID" value="KKC39342.1"/>
    <property type="molecule type" value="Genomic_DNA"/>
</dbReference>
<proteinExistence type="predicted"/>
<gene>
    <name evidence="2" type="ORF">WH87_03750</name>
</gene>
<dbReference type="AlphaFoldDB" id="A0A0F5QEB8"/>
<protein>
    <submittedName>
        <fullName evidence="2">Uncharacterized protein</fullName>
    </submittedName>
</protein>
<organism evidence="2 3">
    <name type="scientific">Devosia epidermidihirudinis</name>
    <dbReference type="NCBI Taxonomy" id="1293439"/>
    <lineage>
        <taxon>Bacteria</taxon>
        <taxon>Pseudomonadati</taxon>
        <taxon>Pseudomonadota</taxon>
        <taxon>Alphaproteobacteria</taxon>
        <taxon>Hyphomicrobiales</taxon>
        <taxon>Devosiaceae</taxon>
        <taxon>Devosia</taxon>
    </lineage>
</organism>
<keyword evidence="1" id="KW-0812">Transmembrane</keyword>